<comment type="caution">
    <text evidence="15">The sequence shown here is derived from an EMBL/GenBank/DDBJ whole genome shotgun (WGS) entry which is preliminary data.</text>
</comment>
<accession>B4D6U9</accession>
<dbReference type="CDD" id="cd00130">
    <property type="entry name" value="PAS"/>
    <property type="match status" value="2"/>
</dbReference>
<dbReference type="SMART" id="SM00387">
    <property type="entry name" value="HATPase_c"/>
    <property type="match status" value="1"/>
</dbReference>
<evidence type="ECO:0000256" key="3">
    <source>
        <dbReference type="ARBA" id="ARBA00022553"/>
    </source>
</evidence>
<evidence type="ECO:0000256" key="9">
    <source>
        <dbReference type="PROSITE-ProRule" id="PRU00169"/>
    </source>
</evidence>
<reference evidence="15 16" key="1">
    <citation type="journal article" date="2011" name="J. Bacteriol.">
        <title>Genome sequence of Chthoniobacter flavus Ellin428, an aerobic heterotrophic soil bacterium.</title>
        <authorList>
            <person name="Kant R."/>
            <person name="van Passel M.W."/>
            <person name="Palva A."/>
            <person name="Lucas S."/>
            <person name="Lapidus A."/>
            <person name="Glavina Del Rio T."/>
            <person name="Dalin E."/>
            <person name="Tice H."/>
            <person name="Bruce D."/>
            <person name="Goodwin L."/>
            <person name="Pitluck S."/>
            <person name="Larimer F.W."/>
            <person name="Land M.L."/>
            <person name="Hauser L."/>
            <person name="Sangwan P."/>
            <person name="de Vos W.M."/>
            <person name="Janssen P.H."/>
            <person name="Smidt H."/>
        </authorList>
    </citation>
    <scope>NUCLEOTIDE SEQUENCE [LARGE SCALE GENOMIC DNA]</scope>
    <source>
        <strain evidence="15 16">Ellin428</strain>
    </source>
</reference>
<dbReference type="SUPFAM" id="SSF55874">
    <property type="entry name" value="ATPase domain of HSP90 chaperone/DNA topoisomerase II/histidine kinase"/>
    <property type="match status" value="1"/>
</dbReference>
<dbReference type="InParanoid" id="B4D6U9"/>
<evidence type="ECO:0000256" key="10">
    <source>
        <dbReference type="SAM" id="Coils"/>
    </source>
</evidence>
<comment type="catalytic activity">
    <reaction evidence="1">
        <text>ATP + protein L-histidine = ADP + protein N-phospho-L-histidine.</text>
        <dbReference type="EC" id="2.7.13.3"/>
    </reaction>
</comment>
<evidence type="ECO:0000313" key="16">
    <source>
        <dbReference type="Proteomes" id="UP000005824"/>
    </source>
</evidence>
<keyword evidence="8" id="KW-0902">Two-component regulatory system</keyword>
<dbReference type="SMART" id="SM00448">
    <property type="entry name" value="REC"/>
    <property type="match status" value="1"/>
</dbReference>
<dbReference type="InterPro" id="IPR005467">
    <property type="entry name" value="His_kinase_dom"/>
</dbReference>
<dbReference type="InterPro" id="IPR000700">
    <property type="entry name" value="PAS-assoc_C"/>
</dbReference>
<dbReference type="CDD" id="cd17546">
    <property type="entry name" value="REC_hyHK_CKI1_RcsC-like"/>
    <property type="match status" value="1"/>
</dbReference>
<dbReference type="STRING" id="497964.CfE428DRAFT_4639"/>
<dbReference type="InterPro" id="IPR036890">
    <property type="entry name" value="HATPase_C_sf"/>
</dbReference>
<evidence type="ECO:0000313" key="15">
    <source>
        <dbReference type="EMBL" id="EDY17900.1"/>
    </source>
</evidence>
<evidence type="ECO:0000256" key="1">
    <source>
        <dbReference type="ARBA" id="ARBA00000085"/>
    </source>
</evidence>
<dbReference type="PROSITE" id="PS50112">
    <property type="entry name" value="PAS"/>
    <property type="match status" value="1"/>
</dbReference>
<dbReference type="EMBL" id="ABVL01000016">
    <property type="protein sequence ID" value="EDY17900.1"/>
    <property type="molecule type" value="Genomic_DNA"/>
</dbReference>
<evidence type="ECO:0000259" key="11">
    <source>
        <dbReference type="PROSITE" id="PS50109"/>
    </source>
</evidence>
<evidence type="ECO:0000256" key="2">
    <source>
        <dbReference type="ARBA" id="ARBA00012438"/>
    </source>
</evidence>
<dbReference type="SUPFAM" id="SSF52172">
    <property type="entry name" value="CheY-like"/>
    <property type="match status" value="1"/>
</dbReference>
<evidence type="ECO:0000256" key="5">
    <source>
        <dbReference type="ARBA" id="ARBA00022741"/>
    </source>
</evidence>
<keyword evidence="16" id="KW-1185">Reference proteome</keyword>
<evidence type="ECO:0000256" key="4">
    <source>
        <dbReference type="ARBA" id="ARBA00022679"/>
    </source>
</evidence>
<dbReference type="eggNOG" id="COG3437">
    <property type="taxonomic scope" value="Bacteria"/>
</dbReference>
<dbReference type="PROSITE" id="PS50110">
    <property type="entry name" value="RESPONSE_REGULATORY"/>
    <property type="match status" value="1"/>
</dbReference>
<dbReference type="SMART" id="SM00086">
    <property type="entry name" value="PAC"/>
    <property type="match status" value="2"/>
</dbReference>
<dbReference type="Pfam" id="PF07730">
    <property type="entry name" value="HisKA_3"/>
    <property type="match status" value="1"/>
</dbReference>
<feature type="domain" description="PAC" evidence="14">
    <location>
        <begin position="237"/>
        <end position="289"/>
    </location>
</feature>
<dbReference type="InterPro" id="IPR035965">
    <property type="entry name" value="PAS-like_dom_sf"/>
</dbReference>
<dbReference type="GO" id="GO:0000155">
    <property type="term" value="F:phosphorelay sensor kinase activity"/>
    <property type="evidence" value="ECO:0007669"/>
    <property type="project" value="InterPro"/>
</dbReference>
<dbReference type="SMART" id="SM00091">
    <property type="entry name" value="PAS"/>
    <property type="match status" value="2"/>
</dbReference>
<dbReference type="GO" id="GO:0046983">
    <property type="term" value="F:protein dimerization activity"/>
    <property type="evidence" value="ECO:0007669"/>
    <property type="project" value="InterPro"/>
</dbReference>
<protein>
    <recommendedName>
        <fullName evidence="2">histidine kinase</fullName>
        <ecNumber evidence="2">2.7.13.3</ecNumber>
    </recommendedName>
</protein>
<sequence>MNILLVDDIGTNRKLLRVVLEAAGHTAIEAADGVEALTVLERKSVDLVISDILMPRMDGYRLCWEVRRDERLRHLPFIVHSATYTSPSDASLALELGADSFLPKPVSARELLEAIDQAANSTRRQPTTALSETEVLREYSERLVTKLEEKNTEVASAAMALRESETLLRMIIDSQPECVKLLAADGSLLKTNPAGLRMLEADSFQEVENRSVYPIVAEEYRPAFRELNERVFAGGSGTLEFEIVGLKGGRRWLATYACPLRNASGQIFALLGITHDITARKRAEEAQVRLAAIVNSSDDAIIGKTLNGIITTWNPGAERMFGYCAEEIVGKSMLTLIPPDRVHEEKEILSRIGAAESVVHFETVRIRKDGSCVDISATISPINDSAGKIVGASQIARDITEQKRALEQLRNSHAQLRELTGRLHAAREEERGRISREIHDVLAQQLTRLKMDLSWIDKRLAQSVDETTRQALGEKVRSATELVDSSIGAVQHIATELRPVVLDALGLAAAVEWQVTQFQEHTGVQCQVDIDGEEPRLPHDHATGLFRILQETLTNVMRHAGATLVEVSLRMEPDILTLSVRDNGRGITAGELSNMHSIGLLGMRERALLFGGKVTIHGIPEKGTTVVVTMPLSAASQT</sequence>
<evidence type="ECO:0000259" key="12">
    <source>
        <dbReference type="PROSITE" id="PS50110"/>
    </source>
</evidence>
<dbReference type="InterPro" id="IPR011712">
    <property type="entry name" value="Sig_transdc_His_kin_sub3_dim/P"/>
</dbReference>
<proteinExistence type="predicted"/>
<dbReference type="InterPro" id="IPR050482">
    <property type="entry name" value="Sensor_HK_TwoCompSys"/>
</dbReference>
<dbReference type="Gene3D" id="3.30.450.20">
    <property type="entry name" value="PAS domain"/>
    <property type="match status" value="2"/>
</dbReference>
<evidence type="ECO:0000259" key="13">
    <source>
        <dbReference type="PROSITE" id="PS50112"/>
    </source>
</evidence>
<evidence type="ECO:0000256" key="6">
    <source>
        <dbReference type="ARBA" id="ARBA00022777"/>
    </source>
</evidence>
<evidence type="ECO:0000259" key="14">
    <source>
        <dbReference type="PROSITE" id="PS50113"/>
    </source>
</evidence>
<feature type="domain" description="PAS" evidence="13">
    <location>
        <begin position="286"/>
        <end position="356"/>
    </location>
</feature>
<dbReference type="PROSITE" id="PS50113">
    <property type="entry name" value="PAC"/>
    <property type="match status" value="2"/>
</dbReference>
<feature type="domain" description="Histidine kinase" evidence="11">
    <location>
        <begin position="545"/>
        <end position="634"/>
    </location>
</feature>
<dbReference type="GO" id="GO:0005524">
    <property type="term" value="F:ATP binding"/>
    <property type="evidence" value="ECO:0007669"/>
    <property type="project" value="UniProtKB-KW"/>
</dbReference>
<dbReference type="Pfam" id="PF00072">
    <property type="entry name" value="Response_reg"/>
    <property type="match status" value="1"/>
</dbReference>
<feature type="domain" description="PAC" evidence="14">
    <location>
        <begin position="359"/>
        <end position="411"/>
    </location>
</feature>
<dbReference type="InterPro" id="IPR001610">
    <property type="entry name" value="PAC"/>
</dbReference>
<dbReference type="PANTHER" id="PTHR24421">
    <property type="entry name" value="NITRATE/NITRITE SENSOR PROTEIN NARX-RELATED"/>
    <property type="match status" value="1"/>
</dbReference>
<dbReference type="eggNOG" id="COG4585">
    <property type="taxonomic scope" value="Bacteria"/>
</dbReference>
<dbReference type="PANTHER" id="PTHR24421:SF10">
    <property type="entry name" value="NITRATE_NITRITE SENSOR PROTEIN NARQ"/>
    <property type="match status" value="1"/>
</dbReference>
<dbReference type="GO" id="GO:0006355">
    <property type="term" value="P:regulation of DNA-templated transcription"/>
    <property type="evidence" value="ECO:0007669"/>
    <property type="project" value="InterPro"/>
</dbReference>
<dbReference type="Pfam" id="PF00989">
    <property type="entry name" value="PAS"/>
    <property type="match status" value="1"/>
</dbReference>
<dbReference type="Gene3D" id="1.20.5.1930">
    <property type="match status" value="1"/>
</dbReference>
<dbReference type="eggNOG" id="COG3829">
    <property type="taxonomic scope" value="Bacteria"/>
</dbReference>
<dbReference type="PROSITE" id="PS50109">
    <property type="entry name" value="HIS_KIN"/>
    <property type="match status" value="1"/>
</dbReference>
<evidence type="ECO:0000256" key="8">
    <source>
        <dbReference type="ARBA" id="ARBA00023012"/>
    </source>
</evidence>
<dbReference type="InterPro" id="IPR011006">
    <property type="entry name" value="CheY-like_superfamily"/>
</dbReference>
<dbReference type="Pfam" id="PF08448">
    <property type="entry name" value="PAS_4"/>
    <property type="match status" value="1"/>
</dbReference>
<dbReference type="Gene3D" id="3.30.565.10">
    <property type="entry name" value="Histidine kinase-like ATPase, C-terminal domain"/>
    <property type="match status" value="1"/>
</dbReference>
<dbReference type="EC" id="2.7.13.3" evidence="2"/>
<dbReference type="Pfam" id="PF02518">
    <property type="entry name" value="HATPase_c"/>
    <property type="match status" value="1"/>
</dbReference>
<keyword evidence="10" id="KW-0175">Coiled coil</keyword>
<dbReference type="GO" id="GO:0016020">
    <property type="term" value="C:membrane"/>
    <property type="evidence" value="ECO:0007669"/>
    <property type="project" value="InterPro"/>
</dbReference>
<dbReference type="RefSeq" id="WP_006981960.1">
    <property type="nucleotide sequence ID" value="NZ_ABVL01000016.1"/>
</dbReference>
<organism evidence="15 16">
    <name type="scientific">Chthoniobacter flavus Ellin428</name>
    <dbReference type="NCBI Taxonomy" id="497964"/>
    <lineage>
        <taxon>Bacteria</taxon>
        <taxon>Pseudomonadati</taxon>
        <taxon>Verrucomicrobiota</taxon>
        <taxon>Spartobacteria</taxon>
        <taxon>Chthoniobacterales</taxon>
        <taxon>Chthoniobacteraceae</taxon>
        <taxon>Chthoniobacter</taxon>
    </lineage>
</organism>
<gene>
    <name evidence="15" type="ORF">CfE428DRAFT_4639</name>
</gene>
<dbReference type="Gene3D" id="3.40.50.2300">
    <property type="match status" value="1"/>
</dbReference>
<dbReference type="CDD" id="cd16917">
    <property type="entry name" value="HATPase_UhpB-NarQ-NarX-like"/>
    <property type="match status" value="1"/>
</dbReference>
<dbReference type="InterPro" id="IPR003594">
    <property type="entry name" value="HATPase_dom"/>
</dbReference>
<dbReference type="AlphaFoldDB" id="B4D6U9"/>
<keyword evidence="7" id="KW-0067">ATP-binding</keyword>
<feature type="domain" description="Response regulatory" evidence="12">
    <location>
        <begin position="2"/>
        <end position="119"/>
    </location>
</feature>
<keyword evidence="5" id="KW-0547">Nucleotide-binding</keyword>
<keyword evidence="4" id="KW-0808">Transferase</keyword>
<dbReference type="InterPro" id="IPR013767">
    <property type="entry name" value="PAS_fold"/>
</dbReference>
<dbReference type="Proteomes" id="UP000005824">
    <property type="component" value="Unassembled WGS sequence"/>
</dbReference>
<feature type="modified residue" description="4-aspartylphosphate" evidence="9">
    <location>
        <position position="51"/>
    </location>
</feature>
<name>B4D6U9_9BACT</name>
<keyword evidence="3 9" id="KW-0597">Phosphoprotein</keyword>
<dbReference type="SUPFAM" id="SSF55785">
    <property type="entry name" value="PYP-like sensor domain (PAS domain)"/>
    <property type="match status" value="2"/>
</dbReference>
<dbReference type="InterPro" id="IPR001789">
    <property type="entry name" value="Sig_transdc_resp-reg_receiver"/>
</dbReference>
<dbReference type="InterPro" id="IPR013656">
    <property type="entry name" value="PAS_4"/>
</dbReference>
<keyword evidence="6 15" id="KW-0418">Kinase</keyword>
<feature type="coiled-coil region" evidence="10">
    <location>
        <begin position="392"/>
        <end position="429"/>
    </location>
</feature>
<evidence type="ECO:0000256" key="7">
    <source>
        <dbReference type="ARBA" id="ARBA00022840"/>
    </source>
</evidence>
<dbReference type="NCBIfam" id="TIGR00229">
    <property type="entry name" value="sensory_box"/>
    <property type="match status" value="2"/>
</dbReference>
<dbReference type="InterPro" id="IPR000014">
    <property type="entry name" value="PAS"/>
</dbReference>